<feature type="compositionally biased region" description="Low complexity" evidence="1">
    <location>
        <begin position="512"/>
        <end position="523"/>
    </location>
</feature>
<feature type="compositionally biased region" description="Basic residues" evidence="1">
    <location>
        <begin position="1"/>
        <end position="12"/>
    </location>
</feature>
<feature type="compositionally biased region" description="Basic and acidic residues" evidence="1">
    <location>
        <begin position="542"/>
        <end position="551"/>
    </location>
</feature>
<dbReference type="EMBL" id="HBGE01113231">
    <property type="protein sequence ID" value="CAD9190771.1"/>
    <property type="molecule type" value="Transcribed_RNA"/>
</dbReference>
<dbReference type="SUPFAM" id="SSF56112">
    <property type="entry name" value="Protein kinase-like (PK-like)"/>
    <property type="match status" value="1"/>
</dbReference>
<dbReference type="PANTHER" id="PTHR24347">
    <property type="entry name" value="SERINE/THREONINE-PROTEIN KINASE"/>
    <property type="match status" value="1"/>
</dbReference>
<gene>
    <name evidence="3" type="ORF">ACAT0790_LOCUS67546</name>
</gene>
<organism evidence="3">
    <name type="scientific">Alexandrium catenella</name>
    <name type="common">Red tide dinoflagellate</name>
    <name type="synonym">Gonyaulax catenella</name>
    <dbReference type="NCBI Taxonomy" id="2925"/>
    <lineage>
        <taxon>Eukaryota</taxon>
        <taxon>Sar</taxon>
        <taxon>Alveolata</taxon>
        <taxon>Dinophyceae</taxon>
        <taxon>Gonyaulacales</taxon>
        <taxon>Pyrocystaceae</taxon>
        <taxon>Alexandrium</taxon>
    </lineage>
</organism>
<feature type="region of interest" description="Disordered" evidence="1">
    <location>
        <begin position="1"/>
        <end position="72"/>
    </location>
</feature>
<dbReference type="AlphaFoldDB" id="A0A7S1SD27"/>
<dbReference type="Gene3D" id="1.10.510.10">
    <property type="entry name" value="Transferase(Phosphotransferase) domain 1"/>
    <property type="match status" value="1"/>
</dbReference>
<feature type="region of interest" description="Disordered" evidence="1">
    <location>
        <begin position="500"/>
        <end position="566"/>
    </location>
</feature>
<accession>A0A7S1SD27</accession>
<evidence type="ECO:0000313" key="3">
    <source>
        <dbReference type="EMBL" id="CAD9190771.1"/>
    </source>
</evidence>
<evidence type="ECO:0000256" key="1">
    <source>
        <dbReference type="SAM" id="MobiDB-lite"/>
    </source>
</evidence>
<dbReference type="GO" id="GO:0004672">
    <property type="term" value="F:protein kinase activity"/>
    <property type="evidence" value="ECO:0007669"/>
    <property type="project" value="InterPro"/>
</dbReference>
<reference evidence="3" key="1">
    <citation type="submission" date="2021-01" db="EMBL/GenBank/DDBJ databases">
        <authorList>
            <person name="Corre E."/>
            <person name="Pelletier E."/>
            <person name="Niang G."/>
            <person name="Scheremetjew M."/>
            <person name="Finn R."/>
            <person name="Kale V."/>
            <person name="Holt S."/>
            <person name="Cochrane G."/>
            <person name="Meng A."/>
            <person name="Brown T."/>
            <person name="Cohen L."/>
        </authorList>
    </citation>
    <scope>NUCLEOTIDE SEQUENCE</scope>
    <source>
        <strain evidence="3">OF101</strain>
    </source>
</reference>
<feature type="domain" description="Protein kinase" evidence="2">
    <location>
        <begin position="226"/>
        <end position="503"/>
    </location>
</feature>
<dbReference type="GO" id="GO:0005524">
    <property type="term" value="F:ATP binding"/>
    <property type="evidence" value="ECO:0007669"/>
    <property type="project" value="InterPro"/>
</dbReference>
<name>A0A7S1SD27_ALECA</name>
<proteinExistence type="predicted"/>
<sequence length="566" mass="60236">MGSRGSGRRGSRQRLMTEEFPLYMAGGASPAAAQHTSDAGLEGRAPPDEPASASAAVGADEQSPSQPLHDSISMPLADQQYSTLAIPDEPELFLHGVHIAGDRLEPIPNLHIEAEFTSSSSTGTPVQTGMEPLSLDVLPRVEATYGKISVEWQSGTILPLAYGEVKLGHSPQTLMPMLALTAATAGHSWLIMVNGDEKAARRTLAGLVSCGCACVDFSSMYSLEPKHIWRSTDASIFGVVSKRTGRPCALVGKLPHQRGPIEGVGPVSKDICREAAMLASVQRHPNVVALSGVFIYEGEGGEGATGESGLKRILVIERCSGGDLFEVVSRSSGSDSRTRSPLSEDKARSTITDVLSGLAHVHDCRVVHRDLKPEHVLLTGDGRAMLTDFGVACSVDNKREMRRRFGSPGYVPPEVLSGVPYGTKMDCFSCGSVLFFALSARVPFLGRNVASTTRRTVRCHVDFSISPNFDTISPRCKELIVGLLRRLPVQRLSAQEALEHPWIDGEPEPEAADGPAPAESAGGITEGAPLDAGFSSASEDGEGYRSADRQTRVLMSDGENEAEGAR</sequence>
<dbReference type="Pfam" id="PF00069">
    <property type="entry name" value="Pkinase"/>
    <property type="match status" value="1"/>
</dbReference>
<dbReference type="PROSITE" id="PS50011">
    <property type="entry name" value="PROTEIN_KINASE_DOM"/>
    <property type="match status" value="1"/>
</dbReference>
<dbReference type="InterPro" id="IPR011009">
    <property type="entry name" value="Kinase-like_dom_sf"/>
</dbReference>
<protein>
    <recommendedName>
        <fullName evidence="2">Protein kinase domain-containing protein</fullName>
    </recommendedName>
</protein>
<dbReference type="InterPro" id="IPR000719">
    <property type="entry name" value="Prot_kinase_dom"/>
</dbReference>
<evidence type="ECO:0000259" key="2">
    <source>
        <dbReference type="PROSITE" id="PS50011"/>
    </source>
</evidence>